<feature type="signal peptide" evidence="1">
    <location>
        <begin position="1"/>
        <end position="20"/>
    </location>
</feature>
<evidence type="ECO:0000313" key="3">
    <source>
        <dbReference type="Proteomes" id="UP000291822"/>
    </source>
</evidence>
<keyword evidence="1" id="KW-0732">Signal</keyword>
<comment type="caution">
    <text evidence="2">The sequence shown here is derived from an EMBL/GenBank/DDBJ whole genome shotgun (WGS) entry which is preliminary data.</text>
</comment>
<accession>A0A4R0YQF2</accession>
<dbReference type="RefSeq" id="WP_131409961.1">
    <property type="nucleotide sequence ID" value="NZ_SJTG01000002.1"/>
</dbReference>
<gene>
    <name evidence="2" type="ORF">EZM97_20540</name>
</gene>
<dbReference type="Proteomes" id="UP000291822">
    <property type="component" value="Unassembled WGS sequence"/>
</dbReference>
<feature type="chain" id="PRO_5020908544" evidence="1">
    <location>
        <begin position="21"/>
        <end position="265"/>
    </location>
</feature>
<sequence>MTKRLLCLIIGLALSRLCPAADFNPFEGPEPLLVVMEFDPWSMVLGADSPRLAIYENGDAIFIGKDGGDRAYRFKRLSTKELEALRQQAGKVFRGTELKHHYDLRGVTDQPVAEFYFHDARGFVATEVVGLECEPSKPFPWYRVVAPPPQALLDLNASLCSLDFPGSEKWLPPYAEVMMWDYHYAPGTSVPWPTTWPGLGSSRTLRRGEDYSIFMDGAMLPQLKAFVHGIPEKSAVSIDGKKKSVSVRIPFPSEPVWRRALESIR</sequence>
<reference evidence="2 3" key="1">
    <citation type="submission" date="2019-02" db="EMBL/GenBank/DDBJ databases">
        <title>Dyella amyloliquefaciens sp. nov., isolated from forest soil.</title>
        <authorList>
            <person name="Gao Z.-H."/>
            <person name="Qiu L.-H."/>
        </authorList>
    </citation>
    <scope>NUCLEOTIDE SEQUENCE [LARGE SCALE GENOMIC DNA]</scope>
    <source>
        <strain evidence="2 3">KACC 12747</strain>
    </source>
</reference>
<name>A0A4R0YQF2_9GAMM</name>
<protein>
    <submittedName>
        <fullName evidence="2">Uncharacterized protein</fullName>
    </submittedName>
</protein>
<dbReference type="AlphaFoldDB" id="A0A4R0YQF2"/>
<evidence type="ECO:0000256" key="1">
    <source>
        <dbReference type="SAM" id="SignalP"/>
    </source>
</evidence>
<proteinExistence type="predicted"/>
<evidence type="ECO:0000313" key="2">
    <source>
        <dbReference type="EMBL" id="TCI11199.1"/>
    </source>
</evidence>
<dbReference type="EMBL" id="SJTG01000002">
    <property type="protein sequence ID" value="TCI11199.1"/>
    <property type="molecule type" value="Genomic_DNA"/>
</dbReference>
<organism evidence="2 3">
    <name type="scientific">Dyella soli</name>
    <dbReference type="NCBI Taxonomy" id="522319"/>
    <lineage>
        <taxon>Bacteria</taxon>
        <taxon>Pseudomonadati</taxon>
        <taxon>Pseudomonadota</taxon>
        <taxon>Gammaproteobacteria</taxon>
        <taxon>Lysobacterales</taxon>
        <taxon>Rhodanobacteraceae</taxon>
        <taxon>Dyella</taxon>
    </lineage>
</organism>
<keyword evidence="3" id="KW-1185">Reference proteome</keyword>